<feature type="domain" description="HipA N-terminal subdomain 1" evidence="5">
    <location>
        <begin position="5"/>
        <end position="104"/>
    </location>
</feature>
<dbReference type="PANTHER" id="PTHR37419">
    <property type="entry name" value="SERINE/THREONINE-PROTEIN KINASE TOXIN HIPA"/>
    <property type="match status" value="1"/>
</dbReference>
<comment type="caution">
    <text evidence="6">The sequence shown here is derived from an EMBL/GenBank/DDBJ whole genome shotgun (WGS) entry which is preliminary data.</text>
</comment>
<evidence type="ECO:0000313" key="7">
    <source>
        <dbReference type="Proteomes" id="UP001501705"/>
    </source>
</evidence>
<keyword evidence="2" id="KW-0808">Transferase</keyword>
<accession>A0ABN2EB55</accession>
<dbReference type="InterPro" id="IPR012893">
    <property type="entry name" value="HipA-like_C"/>
</dbReference>
<keyword evidence="3" id="KW-0418">Kinase</keyword>
<dbReference type="InterPro" id="IPR052028">
    <property type="entry name" value="HipA_Ser/Thr_kinase"/>
</dbReference>
<dbReference type="Proteomes" id="UP001501705">
    <property type="component" value="Unassembled WGS sequence"/>
</dbReference>
<dbReference type="InterPro" id="IPR017508">
    <property type="entry name" value="HipA_N1"/>
</dbReference>
<evidence type="ECO:0000256" key="3">
    <source>
        <dbReference type="ARBA" id="ARBA00022777"/>
    </source>
</evidence>
<comment type="similarity">
    <text evidence="1">Belongs to the HipA Ser/Thr kinase family.</text>
</comment>
<dbReference type="CDD" id="cd17808">
    <property type="entry name" value="HipA_Ec_like"/>
    <property type="match status" value="1"/>
</dbReference>
<dbReference type="Pfam" id="PF07804">
    <property type="entry name" value="HipA_C"/>
    <property type="match status" value="1"/>
</dbReference>
<dbReference type="PANTHER" id="PTHR37419:SF1">
    <property type="entry name" value="SERINE_THREONINE-PROTEIN KINASE TOXIN HIPA"/>
    <property type="match status" value="1"/>
</dbReference>
<sequence length="421" mass="46472">MTERLAVVLYDEVAGHLERAGADVMPTFTYADDYVRSGTIPLSLRLPIGARTYPAGRVEPYLRGLLPENPQTLGQWADRLNTTADDIFGILAEMGWDCPGAVQFCAPERLEELRNRGSETHPVGESEIAERLRRLVDQPATWSMPAEHWSLGGQQEKVALTSIDGQWYEARGSAATTHIVKPGIKALLHQVLIEHVTMAAAGKLAVDVAPSSMLRFEDQWAIVVERFDRVVDGAAIRRIHQEDFCQALGRLPAVKYESRGGPRLSDLAALVRRQLTEPEDDLLALADFAAVNLVAGAPDGHSKNISLLLDPAGSRWIAPLYDLATGLSYDSNRVDRSVALSIGGERVFSRIRRKQWEKMARVLDLPAELLIGRVRALAERYPDAFETSLTAVAEVPGADQVADRTLPQLRTHCKSVLRQLH</sequence>
<reference evidence="6 7" key="1">
    <citation type="journal article" date="2019" name="Int. J. Syst. Evol. Microbiol.">
        <title>The Global Catalogue of Microorganisms (GCM) 10K type strain sequencing project: providing services to taxonomists for standard genome sequencing and annotation.</title>
        <authorList>
            <consortium name="The Broad Institute Genomics Platform"/>
            <consortium name="The Broad Institute Genome Sequencing Center for Infectious Disease"/>
            <person name="Wu L."/>
            <person name="Ma J."/>
        </authorList>
    </citation>
    <scope>NUCLEOTIDE SEQUENCE [LARGE SCALE GENOMIC DNA]</scope>
    <source>
        <strain evidence="6 7">JCM 15572</strain>
    </source>
</reference>
<protein>
    <submittedName>
        <fullName evidence="6">Type II toxin-antitoxin system HipA family toxin</fullName>
    </submittedName>
</protein>
<dbReference type="Pfam" id="PF13657">
    <property type="entry name" value="Couple_hipA"/>
    <property type="match status" value="1"/>
</dbReference>
<proteinExistence type="inferred from homology"/>
<dbReference type="NCBIfam" id="TIGR03071">
    <property type="entry name" value="couple_hipA"/>
    <property type="match status" value="1"/>
</dbReference>
<gene>
    <name evidence="6" type="ORF">GCM10009804_65250</name>
</gene>
<evidence type="ECO:0000256" key="2">
    <source>
        <dbReference type="ARBA" id="ARBA00022679"/>
    </source>
</evidence>
<organism evidence="6 7">
    <name type="scientific">Kribbella hippodromi</name>
    <dbReference type="NCBI Taxonomy" id="434347"/>
    <lineage>
        <taxon>Bacteria</taxon>
        <taxon>Bacillati</taxon>
        <taxon>Actinomycetota</taxon>
        <taxon>Actinomycetes</taxon>
        <taxon>Propionibacteriales</taxon>
        <taxon>Kribbellaceae</taxon>
        <taxon>Kribbella</taxon>
    </lineage>
</organism>
<evidence type="ECO:0000259" key="4">
    <source>
        <dbReference type="Pfam" id="PF07804"/>
    </source>
</evidence>
<evidence type="ECO:0000313" key="6">
    <source>
        <dbReference type="EMBL" id="GAA1599586.1"/>
    </source>
</evidence>
<name>A0ABN2EB55_9ACTN</name>
<feature type="domain" description="HipA-like C-terminal" evidence="4">
    <location>
        <begin position="149"/>
        <end position="381"/>
    </location>
</feature>
<dbReference type="RefSeq" id="WP_344239789.1">
    <property type="nucleotide sequence ID" value="NZ_BAAAPH010000028.1"/>
</dbReference>
<evidence type="ECO:0000256" key="1">
    <source>
        <dbReference type="ARBA" id="ARBA00010164"/>
    </source>
</evidence>
<evidence type="ECO:0000259" key="5">
    <source>
        <dbReference type="Pfam" id="PF13657"/>
    </source>
</evidence>
<dbReference type="EMBL" id="BAAAPH010000028">
    <property type="protein sequence ID" value="GAA1599586.1"/>
    <property type="molecule type" value="Genomic_DNA"/>
</dbReference>
<keyword evidence="7" id="KW-1185">Reference proteome</keyword>